<accession>A0AAE0PK12</accession>
<evidence type="ECO:0000313" key="1">
    <source>
        <dbReference type="EMBL" id="KAK3401405.1"/>
    </source>
</evidence>
<organism evidence="1 2">
    <name type="scientific">Sordaria brevicollis</name>
    <dbReference type="NCBI Taxonomy" id="83679"/>
    <lineage>
        <taxon>Eukaryota</taxon>
        <taxon>Fungi</taxon>
        <taxon>Dikarya</taxon>
        <taxon>Ascomycota</taxon>
        <taxon>Pezizomycotina</taxon>
        <taxon>Sordariomycetes</taxon>
        <taxon>Sordariomycetidae</taxon>
        <taxon>Sordariales</taxon>
        <taxon>Sordariaceae</taxon>
        <taxon>Sordaria</taxon>
    </lineage>
</organism>
<proteinExistence type="predicted"/>
<sequence length="177" mass="20187">MHDKSLARWAVPAHELPDHLYFVSHAQSQSFLWCETDPATVGARHEHPCPVCNRPLPSSDKHSIQAAQYPFGPHRPQNVGELYAKMAQHLDWNNRIPTIFVSAFGDYQNAVDWAKQRDGPVGIIKVNTNNLPAGEFVFRPVDYNPEWPGDEYLFFGRIPQGYLEKHWGVKRGGELKD</sequence>
<reference evidence="1" key="1">
    <citation type="journal article" date="2023" name="Mol. Phylogenet. Evol.">
        <title>Genome-scale phylogeny and comparative genomics of the fungal order Sordariales.</title>
        <authorList>
            <person name="Hensen N."/>
            <person name="Bonometti L."/>
            <person name="Westerberg I."/>
            <person name="Brannstrom I.O."/>
            <person name="Guillou S."/>
            <person name="Cros-Aarteil S."/>
            <person name="Calhoun S."/>
            <person name="Haridas S."/>
            <person name="Kuo A."/>
            <person name="Mondo S."/>
            <person name="Pangilinan J."/>
            <person name="Riley R."/>
            <person name="LaButti K."/>
            <person name="Andreopoulos B."/>
            <person name="Lipzen A."/>
            <person name="Chen C."/>
            <person name="Yan M."/>
            <person name="Daum C."/>
            <person name="Ng V."/>
            <person name="Clum A."/>
            <person name="Steindorff A."/>
            <person name="Ohm R.A."/>
            <person name="Martin F."/>
            <person name="Silar P."/>
            <person name="Natvig D.O."/>
            <person name="Lalanne C."/>
            <person name="Gautier V."/>
            <person name="Ament-Velasquez S.L."/>
            <person name="Kruys A."/>
            <person name="Hutchinson M.I."/>
            <person name="Powell A.J."/>
            <person name="Barry K."/>
            <person name="Miller A.N."/>
            <person name="Grigoriev I.V."/>
            <person name="Debuchy R."/>
            <person name="Gladieux P."/>
            <person name="Hiltunen Thoren M."/>
            <person name="Johannesson H."/>
        </authorList>
    </citation>
    <scope>NUCLEOTIDE SEQUENCE</scope>
    <source>
        <strain evidence="1">FGSC 1904</strain>
    </source>
</reference>
<protein>
    <submittedName>
        <fullName evidence="1">Uncharacterized protein</fullName>
    </submittedName>
</protein>
<comment type="caution">
    <text evidence="1">The sequence shown here is derived from an EMBL/GenBank/DDBJ whole genome shotgun (WGS) entry which is preliminary data.</text>
</comment>
<keyword evidence="2" id="KW-1185">Reference proteome</keyword>
<dbReference type="PANTHER" id="PTHR40781">
    <property type="match status" value="1"/>
</dbReference>
<gene>
    <name evidence="1" type="ORF">B0T20DRAFT_492016</name>
</gene>
<name>A0AAE0PK12_SORBR</name>
<dbReference type="EMBL" id="JAUTDP010000002">
    <property type="protein sequence ID" value="KAK3401405.1"/>
    <property type="molecule type" value="Genomic_DNA"/>
</dbReference>
<reference evidence="1" key="2">
    <citation type="submission" date="2023-07" db="EMBL/GenBank/DDBJ databases">
        <authorList>
            <consortium name="Lawrence Berkeley National Laboratory"/>
            <person name="Haridas S."/>
            <person name="Hensen N."/>
            <person name="Bonometti L."/>
            <person name="Westerberg I."/>
            <person name="Brannstrom I.O."/>
            <person name="Guillou S."/>
            <person name="Cros-Aarteil S."/>
            <person name="Calhoun S."/>
            <person name="Kuo A."/>
            <person name="Mondo S."/>
            <person name="Pangilinan J."/>
            <person name="Riley R."/>
            <person name="LaButti K."/>
            <person name="Andreopoulos B."/>
            <person name="Lipzen A."/>
            <person name="Chen C."/>
            <person name="Yanf M."/>
            <person name="Daum C."/>
            <person name="Ng V."/>
            <person name="Clum A."/>
            <person name="Steindorff A."/>
            <person name="Ohm R."/>
            <person name="Martin F."/>
            <person name="Silar P."/>
            <person name="Natvig D."/>
            <person name="Lalanne C."/>
            <person name="Gautier V."/>
            <person name="Ament-velasquez S.L."/>
            <person name="Kruys A."/>
            <person name="Hutchinson M.I."/>
            <person name="Powell A.J."/>
            <person name="Barry K."/>
            <person name="Miller A.N."/>
            <person name="Grigoriev I.V."/>
            <person name="Debuchy R."/>
            <person name="Gladieux P."/>
            <person name="Thoren M.H."/>
            <person name="Johannesson H."/>
        </authorList>
    </citation>
    <scope>NUCLEOTIDE SEQUENCE</scope>
    <source>
        <strain evidence="1">FGSC 1904</strain>
    </source>
</reference>
<dbReference type="Proteomes" id="UP001281003">
    <property type="component" value="Unassembled WGS sequence"/>
</dbReference>
<dbReference type="PANTHER" id="PTHR40781:SF1">
    <property type="match status" value="1"/>
</dbReference>
<evidence type="ECO:0000313" key="2">
    <source>
        <dbReference type="Proteomes" id="UP001281003"/>
    </source>
</evidence>
<dbReference type="AlphaFoldDB" id="A0AAE0PK12"/>